<dbReference type="AlphaFoldDB" id="A0A9W4TIL8"/>
<evidence type="ECO:0008006" key="4">
    <source>
        <dbReference type="Google" id="ProtNLM"/>
    </source>
</evidence>
<protein>
    <recommendedName>
        <fullName evidence="4">YD repeat-containing protein</fullName>
    </recommendedName>
</protein>
<feature type="chain" id="PRO_5040724147" description="YD repeat-containing protein" evidence="1">
    <location>
        <begin position="22"/>
        <end position="347"/>
    </location>
</feature>
<name>A0A9W4TIL8_9FLAO</name>
<accession>A0A9W4TIL8</accession>
<feature type="signal peptide" evidence="1">
    <location>
        <begin position="1"/>
        <end position="21"/>
    </location>
</feature>
<reference evidence="2" key="1">
    <citation type="submission" date="2022-09" db="EMBL/GenBank/DDBJ databases">
        <authorList>
            <person name="Duchaud E."/>
        </authorList>
    </citation>
    <scope>NUCLEOTIDE SEQUENCE</scope>
    <source>
        <strain evidence="2">TRV642</strain>
    </source>
</reference>
<dbReference type="RefSeq" id="WP_263361321.1">
    <property type="nucleotide sequence ID" value="NZ_OX336425.1"/>
</dbReference>
<proteinExistence type="predicted"/>
<organism evidence="2 3">
    <name type="scientific">Flavobacterium collinsii</name>
    <dbReference type="NCBI Taxonomy" id="1114861"/>
    <lineage>
        <taxon>Bacteria</taxon>
        <taxon>Pseudomonadati</taxon>
        <taxon>Bacteroidota</taxon>
        <taxon>Flavobacteriia</taxon>
        <taxon>Flavobacteriales</taxon>
        <taxon>Flavobacteriaceae</taxon>
        <taxon>Flavobacterium</taxon>
    </lineage>
</organism>
<dbReference type="KEGG" id="fcs:TRV642_4045"/>
<evidence type="ECO:0000313" key="3">
    <source>
        <dbReference type="Proteomes" id="UP001152749"/>
    </source>
</evidence>
<dbReference type="EMBL" id="OX336425">
    <property type="protein sequence ID" value="CAI2768754.1"/>
    <property type="molecule type" value="Genomic_DNA"/>
</dbReference>
<sequence length="347" mass="41703">MHKIKTLLLFLSLSLTCFSQLKTNNQNGINKDLYRLNLNDSVKSVVYGRTFYKEDLTAYEIDDIIDIVILRQNSYESYEFNKYGLISRHFSDSLVYDPKDLQNNFKYELDKKVYRVPDWTGMVNLNIQSVNKTTFKRSNCFTNQDSDFAYKYNFDKNGKITAEKEYFVNKDDSNNIIETQLYQTKKYVYDIKGNLVQQRLIYEGEYKKNNYYTEKDGAHEKWIYEYDVKNRLIKVAEIYAVEPQEVQEPPIVQKYKYHPTENYVTEIEIFYEAGFGNKYKKAKFYYNKNADIIACEYVNDYLNKQEKVFYEYEYDSHNNWIKCKLKYNSMQDEVIKSIKRKISYYGN</sequence>
<evidence type="ECO:0000256" key="1">
    <source>
        <dbReference type="SAM" id="SignalP"/>
    </source>
</evidence>
<evidence type="ECO:0000313" key="2">
    <source>
        <dbReference type="EMBL" id="CAI2768754.1"/>
    </source>
</evidence>
<gene>
    <name evidence="2" type="ORF">TRV642_4045</name>
</gene>
<keyword evidence="1" id="KW-0732">Signal</keyword>
<dbReference type="Proteomes" id="UP001152749">
    <property type="component" value="Chromosome"/>
</dbReference>